<protein>
    <submittedName>
        <fullName evidence="2">Uncharacterized protein</fullName>
    </submittedName>
</protein>
<keyword evidence="1" id="KW-0472">Membrane</keyword>
<keyword evidence="1" id="KW-1133">Transmembrane helix</keyword>
<feature type="transmembrane region" description="Helical" evidence="1">
    <location>
        <begin position="77"/>
        <end position="98"/>
    </location>
</feature>
<keyword evidence="1" id="KW-0812">Transmembrane</keyword>
<dbReference type="InParanoid" id="D7FPC1"/>
<dbReference type="AlphaFoldDB" id="D7FPC1"/>
<proteinExistence type="predicted"/>
<dbReference type="EMBL" id="FN649735">
    <property type="protein sequence ID" value="CBJ30380.1"/>
    <property type="molecule type" value="Genomic_DNA"/>
</dbReference>
<dbReference type="Proteomes" id="UP000002630">
    <property type="component" value="Linkage Group LG10"/>
</dbReference>
<accession>D7FPC1</accession>
<feature type="transmembrane region" description="Helical" evidence="1">
    <location>
        <begin position="45"/>
        <end position="65"/>
    </location>
</feature>
<gene>
    <name evidence="2" type="ORF">Esi_0188_0029</name>
</gene>
<evidence type="ECO:0000256" key="1">
    <source>
        <dbReference type="SAM" id="Phobius"/>
    </source>
</evidence>
<sequence length="147" mass="15796">MSTSFAAGVLAYMLATFNGGYLWHLVLFNDMYLSLKVWTRFPEDIGLQLGASAVLLQALLVAYMLPIFQRATGRSGTLSGALFGLWVAGLVFSVAVLAHSAKNQTACVEGFVAMEGLYCLLQFPLSCSFVAFSQGRAARQAPSKKAT</sequence>
<dbReference type="EMBL" id="FN648347">
    <property type="protein sequence ID" value="CBJ30380.1"/>
    <property type="molecule type" value="Genomic_DNA"/>
</dbReference>
<keyword evidence="3" id="KW-1185">Reference proteome</keyword>
<evidence type="ECO:0000313" key="2">
    <source>
        <dbReference type="EMBL" id="CBJ30380.1"/>
    </source>
</evidence>
<dbReference type="OrthoDB" id="10288875at2759"/>
<reference evidence="2 3" key="1">
    <citation type="journal article" date="2010" name="Nature">
        <title>The Ectocarpus genome and the independent evolution of multicellularity in brown algae.</title>
        <authorList>
            <person name="Cock J.M."/>
            <person name="Sterck L."/>
            <person name="Rouze P."/>
            <person name="Scornet D."/>
            <person name="Allen A.E."/>
            <person name="Amoutzias G."/>
            <person name="Anthouard V."/>
            <person name="Artiguenave F."/>
            <person name="Aury J.M."/>
            <person name="Badger J.H."/>
            <person name="Beszteri B."/>
            <person name="Billiau K."/>
            <person name="Bonnet E."/>
            <person name="Bothwell J.H."/>
            <person name="Bowler C."/>
            <person name="Boyen C."/>
            <person name="Brownlee C."/>
            <person name="Carrano C.J."/>
            <person name="Charrier B."/>
            <person name="Cho G.Y."/>
            <person name="Coelho S.M."/>
            <person name="Collen J."/>
            <person name="Corre E."/>
            <person name="Da Silva C."/>
            <person name="Delage L."/>
            <person name="Delaroque N."/>
            <person name="Dittami S.M."/>
            <person name="Doulbeau S."/>
            <person name="Elias M."/>
            <person name="Farnham G."/>
            <person name="Gachon C.M."/>
            <person name="Gschloessl B."/>
            <person name="Heesch S."/>
            <person name="Jabbari K."/>
            <person name="Jubin C."/>
            <person name="Kawai H."/>
            <person name="Kimura K."/>
            <person name="Kloareg B."/>
            <person name="Kupper F.C."/>
            <person name="Lang D."/>
            <person name="Le Bail A."/>
            <person name="Leblanc C."/>
            <person name="Lerouge P."/>
            <person name="Lohr M."/>
            <person name="Lopez P.J."/>
            <person name="Martens C."/>
            <person name="Maumus F."/>
            <person name="Michel G."/>
            <person name="Miranda-Saavedra D."/>
            <person name="Morales J."/>
            <person name="Moreau H."/>
            <person name="Motomura T."/>
            <person name="Nagasato C."/>
            <person name="Napoli C.A."/>
            <person name="Nelson D.R."/>
            <person name="Nyvall-Collen P."/>
            <person name="Peters A.F."/>
            <person name="Pommier C."/>
            <person name="Potin P."/>
            <person name="Poulain J."/>
            <person name="Quesneville H."/>
            <person name="Read B."/>
            <person name="Rensing S.A."/>
            <person name="Ritter A."/>
            <person name="Rousvoal S."/>
            <person name="Samanta M."/>
            <person name="Samson G."/>
            <person name="Schroeder D.C."/>
            <person name="Segurens B."/>
            <person name="Strittmatter M."/>
            <person name="Tonon T."/>
            <person name="Tregear J.W."/>
            <person name="Valentin K."/>
            <person name="von Dassow P."/>
            <person name="Yamagishi T."/>
            <person name="Van de Peer Y."/>
            <person name="Wincker P."/>
        </authorList>
    </citation>
    <scope>NUCLEOTIDE SEQUENCE [LARGE SCALE GENOMIC DNA]</scope>
    <source>
        <strain evidence="3">Ec32 / CCAP1310/4</strain>
    </source>
</reference>
<organism evidence="2 3">
    <name type="scientific">Ectocarpus siliculosus</name>
    <name type="common">Brown alga</name>
    <name type="synonym">Conferva siliculosa</name>
    <dbReference type="NCBI Taxonomy" id="2880"/>
    <lineage>
        <taxon>Eukaryota</taxon>
        <taxon>Sar</taxon>
        <taxon>Stramenopiles</taxon>
        <taxon>Ochrophyta</taxon>
        <taxon>PX clade</taxon>
        <taxon>Phaeophyceae</taxon>
        <taxon>Ectocarpales</taxon>
        <taxon>Ectocarpaceae</taxon>
        <taxon>Ectocarpus</taxon>
    </lineage>
</organism>
<name>D7FPC1_ECTSI</name>
<evidence type="ECO:0000313" key="3">
    <source>
        <dbReference type="Proteomes" id="UP000002630"/>
    </source>
</evidence>
<feature type="transmembrane region" description="Helical" evidence="1">
    <location>
        <begin position="5"/>
        <end position="25"/>
    </location>
</feature>
<feature type="transmembrane region" description="Helical" evidence="1">
    <location>
        <begin position="110"/>
        <end position="132"/>
    </location>
</feature>